<dbReference type="RefSeq" id="WP_051198791.1">
    <property type="nucleotide sequence ID" value="NZ_NMYC01000003.1"/>
</dbReference>
<evidence type="ECO:0000313" key="14">
    <source>
        <dbReference type="EMBL" id="PLS27376.1"/>
    </source>
</evidence>
<dbReference type="AlphaFoldDB" id="A0A2N5IZI5"/>
<evidence type="ECO:0000256" key="2">
    <source>
        <dbReference type="ARBA" id="ARBA00011073"/>
    </source>
</evidence>
<dbReference type="PANTHER" id="PTHR43806:SF11">
    <property type="entry name" value="CEREVISIN-RELATED"/>
    <property type="match status" value="1"/>
</dbReference>
<comment type="caution">
    <text evidence="14">The sequence shown here is derived from an EMBL/GenBank/DDBJ whole genome shotgun (WGS) entry which is preliminary data.</text>
</comment>
<dbReference type="GO" id="GO:0004252">
    <property type="term" value="F:serine-type endopeptidase activity"/>
    <property type="evidence" value="ECO:0007669"/>
    <property type="project" value="UniProtKB-UniRule"/>
</dbReference>
<keyword evidence="15" id="KW-1185">Reference proteome</keyword>
<dbReference type="InterPro" id="IPR015500">
    <property type="entry name" value="Peptidase_S8_subtilisin-rel"/>
</dbReference>
<feature type="active site" description="Charge relay system" evidence="10">
    <location>
        <position position="88"/>
    </location>
</feature>
<dbReference type="InterPro" id="IPR022398">
    <property type="entry name" value="Peptidase_S8_His-AS"/>
</dbReference>
<dbReference type="EMBL" id="NMYC01000003">
    <property type="protein sequence ID" value="PLS27376.1"/>
    <property type="molecule type" value="Genomic_DNA"/>
</dbReference>
<dbReference type="SUPFAM" id="SSF52743">
    <property type="entry name" value="Subtilisin-like"/>
    <property type="match status" value="1"/>
</dbReference>
<evidence type="ECO:0000256" key="12">
    <source>
        <dbReference type="SAM" id="SignalP"/>
    </source>
</evidence>
<protein>
    <submittedName>
        <fullName evidence="14">Serine protease</fullName>
    </submittedName>
</protein>
<dbReference type="GO" id="GO:0006508">
    <property type="term" value="P:proteolysis"/>
    <property type="evidence" value="ECO:0007669"/>
    <property type="project" value="UniProtKB-KW"/>
</dbReference>
<dbReference type="PRINTS" id="PR00723">
    <property type="entry name" value="SUBTILISIN"/>
</dbReference>
<dbReference type="PANTHER" id="PTHR43806">
    <property type="entry name" value="PEPTIDASE S8"/>
    <property type="match status" value="1"/>
</dbReference>
<feature type="domain" description="Peptidase S8/S53" evidence="13">
    <location>
        <begin position="79"/>
        <end position="341"/>
    </location>
</feature>
<dbReference type="Proteomes" id="UP000234935">
    <property type="component" value="Unassembled WGS sequence"/>
</dbReference>
<comment type="similarity">
    <text evidence="2 10">Belongs to the peptidase S8 family.</text>
</comment>
<feature type="active site" description="Charge relay system" evidence="10">
    <location>
        <position position="123"/>
    </location>
</feature>
<evidence type="ECO:0000256" key="5">
    <source>
        <dbReference type="ARBA" id="ARBA00022692"/>
    </source>
</evidence>
<dbReference type="GO" id="GO:0005886">
    <property type="term" value="C:plasma membrane"/>
    <property type="evidence" value="ECO:0007669"/>
    <property type="project" value="UniProtKB-SubCell"/>
</dbReference>
<evidence type="ECO:0000256" key="8">
    <source>
        <dbReference type="ARBA" id="ARBA00022989"/>
    </source>
</evidence>
<gene>
    <name evidence="14" type="ORF">CGZ88_0903</name>
</gene>
<evidence type="ECO:0000256" key="1">
    <source>
        <dbReference type="ARBA" id="ARBA00004162"/>
    </source>
</evidence>
<evidence type="ECO:0000256" key="9">
    <source>
        <dbReference type="ARBA" id="ARBA00023136"/>
    </source>
</evidence>
<feature type="active site" description="Charge relay system" evidence="10">
    <location>
        <position position="293"/>
    </location>
</feature>
<organism evidence="14 15">
    <name type="scientific">Bifidobacterium anseris</name>
    <dbReference type="NCBI Taxonomy" id="2020963"/>
    <lineage>
        <taxon>Bacteria</taxon>
        <taxon>Bacillati</taxon>
        <taxon>Actinomycetota</taxon>
        <taxon>Actinomycetes</taxon>
        <taxon>Bifidobacteriales</taxon>
        <taxon>Bifidobacteriaceae</taxon>
        <taxon>Bifidobacterium</taxon>
    </lineage>
</organism>
<dbReference type="Gene3D" id="3.40.50.200">
    <property type="entry name" value="Peptidase S8/S53 domain"/>
    <property type="match status" value="1"/>
</dbReference>
<evidence type="ECO:0000256" key="4">
    <source>
        <dbReference type="ARBA" id="ARBA00022670"/>
    </source>
</evidence>
<evidence type="ECO:0000256" key="3">
    <source>
        <dbReference type="ARBA" id="ARBA00022475"/>
    </source>
</evidence>
<dbReference type="InterPro" id="IPR000209">
    <property type="entry name" value="Peptidase_S8/S53_dom"/>
</dbReference>
<name>A0A2N5IZI5_9BIFI</name>
<keyword evidence="5 11" id="KW-0812">Transmembrane</keyword>
<comment type="subcellular location">
    <subcellularLocation>
        <location evidence="1">Cell membrane</location>
        <topology evidence="1">Single-pass membrane protein</topology>
    </subcellularLocation>
</comment>
<proteinExistence type="inferred from homology"/>
<dbReference type="InterPro" id="IPR023827">
    <property type="entry name" value="Peptidase_S8_Asp-AS"/>
</dbReference>
<keyword evidence="9 11" id="KW-0472">Membrane</keyword>
<feature type="transmembrane region" description="Helical" evidence="11">
    <location>
        <begin position="393"/>
        <end position="413"/>
    </location>
</feature>
<keyword evidence="6 10" id="KW-0378">Hydrolase</keyword>
<dbReference type="InterPro" id="IPR036852">
    <property type="entry name" value="Peptidase_S8/S53_dom_sf"/>
</dbReference>
<keyword evidence="4 10" id="KW-0645">Protease</keyword>
<dbReference type="InterPro" id="IPR023834">
    <property type="entry name" value="T7SS_pept_S8A_mycosin"/>
</dbReference>
<feature type="chain" id="PRO_5014717143" evidence="12">
    <location>
        <begin position="44"/>
        <end position="421"/>
    </location>
</feature>
<dbReference type="PROSITE" id="PS51892">
    <property type="entry name" value="SUBTILASE"/>
    <property type="match status" value="1"/>
</dbReference>
<dbReference type="PROSITE" id="PS00136">
    <property type="entry name" value="SUBTILASE_ASP"/>
    <property type="match status" value="1"/>
</dbReference>
<dbReference type="NCBIfam" id="TIGR03921">
    <property type="entry name" value="T7SS_mycosin"/>
    <property type="match status" value="1"/>
</dbReference>
<feature type="signal peptide" evidence="12">
    <location>
        <begin position="1"/>
        <end position="43"/>
    </location>
</feature>
<evidence type="ECO:0000256" key="7">
    <source>
        <dbReference type="ARBA" id="ARBA00022825"/>
    </source>
</evidence>
<dbReference type="InterPro" id="IPR050131">
    <property type="entry name" value="Peptidase_S8_subtilisin-like"/>
</dbReference>
<evidence type="ECO:0000259" key="13">
    <source>
        <dbReference type="Pfam" id="PF00082"/>
    </source>
</evidence>
<evidence type="ECO:0000313" key="15">
    <source>
        <dbReference type="Proteomes" id="UP000234935"/>
    </source>
</evidence>
<keyword evidence="8 11" id="KW-1133">Transmembrane helix</keyword>
<keyword evidence="7 10" id="KW-0720">Serine protease</keyword>
<evidence type="ECO:0000256" key="10">
    <source>
        <dbReference type="PROSITE-ProRule" id="PRU01240"/>
    </source>
</evidence>
<reference evidence="14 15" key="1">
    <citation type="submission" date="2017-07" db="EMBL/GenBank/DDBJ databases">
        <title>Bifidobacterium novel species.</title>
        <authorList>
            <person name="Lugli G.A."/>
            <person name="Milani C."/>
            <person name="Duranti S."/>
            <person name="Mangifesta M."/>
        </authorList>
    </citation>
    <scope>NUCLEOTIDE SEQUENCE [LARGE SCALE GENOMIC DNA]</scope>
    <source>
        <strain evidence="15">Goo31D</strain>
    </source>
</reference>
<sequence>MSGNCATSSRRRLPHIIAAICACLCTVVVIGLAPQTAMPTAQADEGQRQCQAGIENYITDTPWTNTLFNVEALHQQSTGKGVTVAIIDSGVSTENPHLADAVVEGKSYIPDDDSKGRKDVYSHGTIVAGIIGARRIKGSSVVGLAPDAKIMPIRVFKALREENGQTTGNADLFTLADGVRYAADHGAQVISISMSDTHDLPAMQDAVKYADKHGALVVASAGNRLTSSSTVDGMRYPAAYPEVVGVSAVTMELTSTEDAIHGTQVDVVAPGANVASTIPNGVDCGFNDGSSTSYATAFVSGQAALIAERYPDETPAQWKQRILTTANRSHPDERDDEYGWGVIDPIASLNVALSDNLRGPNINGQTTQLQADRPTDSITLAPQHDPNALAKRIIMLMTIITVVICATAWLHTLRRREDSDS</sequence>
<dbReference type="Pfam" id="PF00082">
    <property type="entry name" value="Peptidase_S8"/>
    <property type="match status" value="1"/>
</dbReference>
<accession>A0A2N5IZI5</accession>
<evidence type="ECO:0000256" key="6">
    <source>
        <dbReference type="ARBA" id="ARBA00022801"/>
    </source>
</evidence>
<evidence type="ECO:0000256" key="11">
    <source>
        <dbReference type="SAM" id="Phobius"/>
    </source>
</evidence>
<keyword evidence="3" id="KW-1003">Cell membrane</keyword>
<keyword evidence="12" id="KW-0732">Signal</keyword>
<dbReference type="PROSITE" id="PS00137">
    <property type="entry name" value="SUBTILASE_HIS"/>
    <property type="match status" value="1"/>
</dbReference>